<proteinExistence type="predicted"/>
<dbReference type="RefSeq" id="WP_039154203.1">
    <property type="nucleotide sequence ID" value="NZ_CP126977.1"/>
</dbReference>
<dbReference type="Proteomes" id="UP000749334">
    <property type="component" value="Unassembled WGS sequence"/>
</dbReference>
<sequence>MFTLGKDGFIHYNPQITISESEKEILLTEFKLLERDKYANQNTLRYRRYANAIILPWTQEFFWLPTASNDGVEYSGYDQGGNNPEYSNIRYFNALSNNIKNTDFLKNLITDDFKKTLGFENYYLPIYVGIHFVKICCSNNNHPGISSPDCFHQDGEPFTFAHLVYRNDFAVGAKNYIASTEYRNKKLNEVEKEKIISDFTLTGFMDSFAVCDEKVSHYVDHLQTIENGKIAERAMILIDFSFTKQAI</sequence>
<dbReference type="EMBL" id="DYVQ01000105">
    <property type="protein sequence ID" value="HJF75113.1"/>
    <property type="molecule type" value="Genomic_DNA"/>
</dbReference>
<name>A0A921L4K3_9PAST</name>
<dbReference type="Pfam" id="PF10014">
    <property type="entry name" value="2OG-Fe_Oxy_2"/>
    <property type="match status" value="1"/>
</dbReference>
<reference evidence="1" key="2">
    <citation type="submission" date="2021-09" db="EMBL/GenBank/DDBJ databases">
        <authorList>
            <person name="Gilroy R."/>
        </authorList>
    </citation>
    <scope>NUCLEOTIDE SEQUENCE</scope>
    <source>
        <strain evidence="1">ChiHjej11B10-15683</strain>
    </source>
</reference>
<dbReference type="AlphaFoldDB" id="A0A921L4K3"/>
<gene>
    <name evidence="1" type="ORF">K8W15_13200</name>
</gene>
<dbReference type="InterPro" id="IPR018724">
    <property type="entry name" value="2OG-Fe_dioxygenase"/>
</dbReference>
<protein>
    <submittedName>
        <fullName evidence="1">2OG-Fe dioxygenase family protein</fullName>
    </submittedName>
</protein>
<dbReference type="Gene3D" id="2.60.120.620">
    <property type="entry name" value="q2cbj1_9rhob like domain"/>
    <property type="match status" value="1"/>
</dbReference>
<reference evidence="1" key="1">
    <citation type="journal article" date="2021" name="PeerJ">
        <title>Extensive microbial diversity within the chicken gut microbiome revealed by metagenomics and culture.</title>
        <authorList>
            <person name="Gilroy R."/>
            <person name="Ravi A."/>
            <person name="Getino M."/>
            <person name="Pursley I."/>
            <person name="Horton D.L."/>
            <person name="Alikhan N.F."/>
            <person name="Baker D."/>
            <person name="Gharbi K."/>
            <person name="Hall N."/>
            <person name="Watson M."/>
            <person name="Adriaenssens E.M."/>
            <person name="Foster-Nyarko E."/>
            <person name="Jarju S."/>
            <person name="Secka A."/>
            <person name="Antonio M."/>
            <person name="Oren A."/>
            <person name="Chaudhuri R.R."/>
            <person name="La Ragione R."/>
            <person name="Hildebrand F."/>
            <person name="Pallen M.J."/>
        </authorList>
    </citation>
    <scope>NUCLEOTIDE SEQUENCE</scope>
    <source>
        <strain evidence="1">ChiHjej11B10-15683</strain>
    </source>
</reference>
<keyword evidence="1" id="KW-0560">Oxidoreductase</keyword>
<comment type="caution">
    <text evidence="1">The sequence shown here is derived from an EMBL/GenBank/DDBJ whole genome shotgun (WGS) entry which is preliminary data.</text>
</comment>
<evidence type="ECO:0000313" key="2">
    <source>
        <dbReference type="Proteomes" id="UP000749334"/>
    </source>
</evidence>
<organism evidence="1 2">
    <name type="scientific">Gallibacterium anatis</name>
    <dbReference type="NCBI Taxonomy" id="750"/>
    <lineage>
        <taxon>Bacteria</taxon>
        <taxon>Pseudomonadati</taxon>
        <taxon>Pseudomonadota</taxon>
        <taxon>Gammaproteobacteria</taxon>
        <taxon>Pasteurellales</taxon>
        <taxon>Pasteurellaceae</taxon>
        <taxon>Gallibacterium</taxon>
    </lineage>
</organism>
<dbReference type="GO" id="GO:0051213">
    <property type="term" value="F:dioxygenase activity"/>
    <property type="evidence" value="ECO:0007669"/>
    <property type="project" value="UniProtKB-KW"/>
</dbReference>
<evidence type="ECO:0000313" key="1">
    <source>
        <dbReference type="EMBL" id="HJF75113.1"/>
    </source>
</evidence>
<keyword evidence="1" id="KW-0223">Dioxygenase</keyword>
<accession>A0A921L4K3</accession>